<feature type="binding site" description="covalent" evidence="8">
    <location>
        <position position="37"/>
    </location>
    <ligand>
        <name>heme c</name>
        <dbReference type="ChEBI" id="CHEBI:61717"/>
        <label>1</label>
    </ligand>
</feature>
<dbReference type="GO" id="GO:0042597">
    <property type="term" value="C:periplasmic space"/>
    <property type="evidence" value="ECO:0007669"/>
    <property type="project" value="UniProtKB-SubCell"/>
</dbReference>
<dbReference type="PANTHER" id="PTHR33751:SF9">
    <property type="entry name" value="CYTOCHROME C4"/>
    <property type="match status" value="1"/>
</dbReference>
<feature type="binding site" description="axial binding residue" evidence="9">
    <location>
        <position position="184"/>
    </location>
    <ligand>
        <name>heme c</name>
        <dbReference type="ChEBI" id="CHEBI:61717"/>
        <label>2</label>
    </ligand>
    <ligandPart>
        <name>Fe</name>
        <dbReference type="ChEBI" id="CHEBI:18248"/>
    </ligandPart>
</feature>
<dbReference type="InterPro" id="IPR024167">
    <property type="entry name" value="Cytochrome_c4-like"/>
</dbReference>
<dbReference type="SUPFAM" id="SSF46626">
    <property type="entry name" value="Cytochrome c"/>
    <property type="match status" value="2"/>
</dbReference>
<dbReference type="RefSeq" id="WP_108568620.1">
    <property type="nucleotide sequence ID" value="NZ_CP031769.1"/>
</dbReference>
<dbReference type="Proteomes" id="UP000262073">
    <property type="component" value="Chromosome"/>
</dbReference>
<keyword evidence="13" id="KW-1185">Reference proteome</keyword>
<feature type="signal peptide" evidence="10">
    <location>
        <begin position="1"/>
        <end position="20"/>
    </location>
</feature>
<feature type="chain" id="PRO_5016558142" evidence="10">
    <location>
        <begin position="21"/>
        <end position="207"/>
    </location>
</feature>
<dbReference type="PIRSF" id="PIRSF000005">
    <property type="entry name" value="Cytochrome_c4"/>
    <property type="match status" value="1"/>
</dbReference>
<feature type="binding site" description="covalent" evidence="8">
    <location>
        <position position="34"/>
    </location>
    <ligand>
        <name>heme c</name>
        <dbReference type="ChEBI" id="CHEBI:61717"/>
        <label>1</label>
    </ligand>
</feature>
<dbReference type="InterPro" id="IPR050597">
    <property type="entry name" value="Cytochrome_c_Oxidase_Subunit"/>
</dbReference>
<dbReference type="Pfam" id="PF00034">
    <property type="entry name" value="Cytochrom_C"/>
    <property type="match status" value="2"/>
</dbReference>
<evidence type="ECO:0000256" key="7">
    <source>
        <dbReference type="ARBA" id="ARBA00023004"/>
    </source>
</evidence>
<feature type="binding site" description="covalent" evidence="8">
    <location>
        <position position="140"/>
    </location>
    <ligand>
        <name>heme c</name>
        <dbReference type="ChEBI" id="CHEBI:61717"/>
        <label>2</label>
    </ligand>
</feature>
<evidence type="ECO:0000256" key="5">
    <source>
        <dbReference type="ARBA" id="ARBA00022764"/>
    </source>
</evidence>
<evidence type="ECO:0000313" key="12">
    <source>
        <dbReference type="EMBL" id="AXR08313.1"/>
    </source>
</evidence>
<dbReference type="PANTHER" id="PTHR33751">
    <property type="entry name" value="CBB3-TYPE CYTOCHROME C OXIDASE SUBUNIT FIXP"/>
    <property type="match status" value="1"/>
</dbReference>
<keyword evidence="2" id="KW-0813">Transport</keyword>
<dbReference type="GO" id="GO:0020037">
    <property type="term" value="F:heme binding"/>
    <property type="evidence" value="ECO:0007669"/>
    <property type="project" value="InterPro"/>
</dbReference>
<evidence type="ECO:0000256" key="9">
    <source>
        <dbReference type="PIRSR" id="PIRSR000005-2"/>
    </source>
</evidence>
<evidence type="ECO:0000256" key="3">
    <source>
        <dbReference type="ARBA" id="ARBA00022617"/>
    </source>
</evidence>
<dbReference type="OrthoDB" id="9773456at2"/>
<keyword evidence="6" id="KW-0249">Electron transport</keyword>
<dbReference type="KEGG" id="salm:D0Y50_19335"/>
<evidence type="ECO:0000256" key="6">
    <source>
        <dbReference type="ARBA" id="ARBA00022982"/>
    </source>
</evidence>
<keyword evidence="4 9" id="KW-0479">Metal-binding</keyword>
<dbReference type="InterPro" id="IPR009056">
    <property type="entry name" value="Cyt_c-like_dom"/>
</dbReference>
<keyword evidence="10" id="KW-0732">Signal</keyword>
<dbReference type="Gene3D" id="1.10.760.10">
    <property type="entry name" value="Cytochrome c-like domain"/>
    <property type="match status" value="2"/>
</dbReference>
<name>A0A346NS06_9ALTE</name>
<evidence type="ECO:0000256" key="1">
    <source>
        <dbReference type="ARBA" id="ARBA00004418"/>
    </source>
</evidence>
<dbReference type="InterPro" id="IPR036909">
    <property type="entry name" value="Cyt_c-like_dom_sf"/>
</dbReference>
<protein>
    <submittedName>
        <fullName evidence="12">Cytochrome c4</fullName>
    </submittedName>
</protein>
<proteinExistence type="predicted"/>
<evidence type="ECO:0000259" key="11">
    <source>
        <dbReference type="PROSITE" id="PS51007"/>
    </source>
</evidence>
<evidence type="ECO:0000256" key="8">
    <source>
        <dbReference type="PIRSR" id="PIRSR000005-1"/>
    </source>
</evidence>
<keyword evidence="5" id="KW-0574">Periplasm</keyword>
<comment type="PTM">
    <text evidence="8">Binds 2 heme c groups covalently per subunit.</text>
</comment>
<keyword evidence="3 8" id="KW-0349">Heme</keyword>
<comment type="subcellular location">
    <subcellularLocation>
        <location evidence="1">Periplasm</location>
    </subcellularLocation>
</comment>
<evidence type="ECO:0000313" key="13">
    <source>
        <dbReference type="Proteomes" id="UP000262073"/>
    </source>
</evidence>
<sequence length="207" mass="21878">MKKLCVIVCLSVGLSGTALAKGDADAGKQKSAVCAACHGPDGNSAIPMNPKIAGQHENYLVKQLKEFKLAGQSGGEEGRNNPVMNGMAMPLSEQDMQDLAAYFASQQPKDGTTPESAVEAGAALYRGGNLERGVTACIACHGPRGNGMQLAGFPDISGQHPEYIVAQLKAFQNGERHNDMNAMMRDVAMKLSDEEMQVLADYLAGLH</sequence>
<dbReference type="AlphaFoldDB" id="A0A346NS06"/>
<feature type="binding site" description="axial binding residue" evidence="9">
    <location>
        <position position="38"/>
    </location>
    <ligand>
        <name>heme c</name>
        <dbReference type="ChEBI" id="CHEBI:61717"/>
        <label>1</label>
    </ligand>
    <ligandPart>
        <name>Fe</name>
        <dbReference type="ChEBI" id="CHEBI:18248"/>
    </ligandPart>
</feature>
<dbReference type="GO" id="GO:0009055">
    <property type="term" value="F:electron transfer activity"/>
    <property type="evidence" value="ECO:0007669"/>
    <property type="project" value="InterPro"/>
</dbReference>
<evidence type="ECO:0000256" key="10">
    <source>
        <dbReference type="SAM" id="SignalP"/>
    </source>
</evidence>
<gene>
    <name evidence="12" type="ORF">D0Y50_19335</name>
</gene>
<feature type="domain" description="Cytochrome c" evidence="11">
    <location>
        <begin position="116"/>
        <end position="207"/>
    </location>
</feature>
<keyword evidence="7 9" id="KW-0408">Iron</keyword>
<reference evidence="12 13" key="1">
    <citation type="submission" date="2018-08" db="EMBL/GenBank/DDBJ databases">
        <title>Salinimonas sediminis sp. nov., a piezophilic bacterium isolated from a deep-sea sediment sample from the New Britain Trench.</title>
        <authorList>
            <person name="Cao J."/>
        </authorList>
    </citation>
    <scope>NUCLEOTIDE SEQUENCE [LARGE SCALE GENOMIC DNA]</scope>
    <source>
        <strain evidence="12 13">N102</strain>
    </source>
</reference>
<feature type="binding site" description="axial binding residue" evidence="9">
    <location>
        <position position="141"/>
    </location>
    <ligand>
        <name>heme c</name>
        <dbReference type="ChEBI" id="CHEBI:61717"/>
        <label>2</label>
    </ligand>
    <ligandPart>
        <name>Fe</name>
        <dbReference type="ChEBI" id="CHEBI:18248"/>
    </ligandPart>
</feature>
<organism evidence="12 13">
    <name type="scientific">Salinimonas sediminis</name>
    <dbReference type="NCBI Taxonomy" id="2303538"/>
    <lineage>
        <taxon>Bacteria</taxon>
        <taxon>Pseudomonadati</taxon>
        <taxon>Pseudomonadota</taxon>
        <taxon>Gammaproteobacteria</taxon>
        <taxon>Alteromonadales</taxon>
        <taxon>Alteromonadaceae</taxon>
        <taxon>Alteromonas/Salinimonas group</taxon>
        <taxon>Salinimonas</taxon>
    </lineage>
</organism>
<feature type="binding site" description="covalent" evidence="8">
    <location>
        <position position="137"/>
    </location>
    <ligand>
        <name>heme c</name>
        <dbReference type="ChEBI" id="CHEBI:61717"/>
        <label>2</label>
    </ligand>
</feature>
<dbReference type="PROSITE" id="PS51007">
    <property type="entry name" value="CYTC"/>
    <property type="match status" value="2"/>
</dbReference>
<feature type="domain" description="Cytochrome c" evidence="11">
    <location>
        <begin position="22"/>
        <end position="107"/>
    </location>
</feature>
<evidence type="ECO:0000256" key="4">
    <source>
        <dbReference type="ARBA" id="ARBA00022723"/>
    </source>
</evidence>
<dbReference type="EMBL" id="CP031769">
    <property type="protein sequence ID" value="AXR08313.1"/>
    <property type="molecule type" value="Genomic_DNA"/>
</dbReference>
<evidence type="ECO:0000256" key="2">
    <source>
        <dbReference type="ARBA" id="ARBA00022448"/>
    </source>
</evidence>
<feature type="binding site" description="axial binding residue" evidence="9">
    <location>
        <position position="84"/>
    </location>
    <ligand>
        <name>heme c</name>
        <dbReference type="ChEBI" id="CHEBI:61717"/>
        <label>1</label>
    </ligand>
    <ligandPart>
        <name>Fe</name>
        <dbReference type="ChEBI" id="CHEBI:18248"/>
    </ligandPart>
</feature>
<dbReference type="GO" id="GO:0005506">
    <property type="term" value="F:iron ion binding"/>
    <property type="evidence" value="ECO:0007669"/>
    <property type="project" value="InterPro"/>
</dbReference>
<accession>A0A346NS06</accession>